<evidence type="ECO:0000313" key="1">
    <source>
        <dbReference type="EMBL" id="WAQ91497.1"/>
    </source>
</evidence>
<dbReference type="Proteomes" id="UP001164743">
    <property type="component" value="Chromosome 14A"/>
</dbReference>
<name>A0ABY7D9B1_9BASI</name>
<protein>
    <submittedName>
        <fullName evidence="1">Uncharacterized protein</fullName>
    </submittedName>
</protein>
<reference evidence="1" key="1">
    <citation type="submission" date="2022-10" db="EMBL/GenBank/DDBJ databases">
        <title>Puccinia triticina Genome sequencing and assembly.</title>
        <authorList>
            <person name="Li C."/>
        </authorList>
    </citation>
    <scope>NUCLEOTIDE SEQUENCE</scope>
    <source>
        <strain evidence="1">Pt15</strain>
    </source>
</reference>
<evidence type="ECO:0000313" key="2">
    <source>
        <dbReference type="Proteomes" id="UP001164743"/>
    </source>
</evidence>
<keyword evidence="2" id="KW-1185">Reference proteome</keyword>
<organism evidence="1 2">
    <name type="scientific">Puccinia triticina</name>
    <dbReference type="NCBI Taxonomy" id="208348"/>
    <lineage>
        <taxon>Eukaryota</taxon>
        <taxon>Fungi</taxon>
        <taxon>Dikarya</taxon>
        <taxon>Basidiomycota</taxon>
        <taxon>Pucciniomycotina</taxon>
        <taxon>Pucciniomycetes</taxon>
        <taxon>Pucciniales</taxon>
        <taxon>Pucciniaceae</taxon>
        <taxon>Puccinia</taxon>
    </lineage>
</organism>
<dbReference type="RefSeq" id="XP_053027052.1">
    <property type="nucleotide sequence ID" value="XM_053163091.1"/>
</dbReference>
<accession>A0ABY7D9B1</accession>
<proteinExistence type="predicted"/>
<sequence length="138" mass="15935">MKITGPVPNCRALLTSIYNELPAKGHKLTEAQIVEQCQTNFLMRAWMCYCQLVMVYFYVHKNRNNSQWLEIDERLGILQGSLAAFQEHHLILIVLNKDFELFSHKYEYKNMGNSDFTAPKLEEVQALVNTGVTPSIIQ</sequence>
<dbReference type="EMBL" id="CP110434">
    <property type="protein sequence ID" value="WAQ91497.1"/>
    <property type="molecule type" value="Genomic_DNA"/>
</dbReference>
<gene>
    <name evidence="1" type="ORF">PtA15_14A381</name>
</gene>
<dbReference type="GeneID" id="77803986"/>